<gene>
    <name evidence="13" type="ORF">LSTR_LSTR010007</name>
</gene>
<dbReference type="PROSITE" id="PS51843">
    <property type="entry name" value="NR_LBD"/>
    <property type="match status" value="1"/>
</dbReference>
<keyword evidence="6" id="KW-0238">DNA-binding</keyword>
<evidence type="ECO:0000256" key="7">
    <source>
        <dbReference type="ARBA" id="ARBA00023163"/>
    </source>
</evidence>
<keyword evidence="8" id="KW-0675">Receptor</keyword>
<dbReference type="GO" id="GO:0035556">
    <property type="term" value="P:intracellular signal transduction"/>
    <property type="evidence" value="ECO:0007669"/>
    <property type="project" value="UniProtKB-ARBA"/>
</dbReference>
<dbReference type="SMART" id="SM00399">
    <property type="entry name" value="ZnF_C4"/>
    <property type="match status" value="1"/>
</dbReference>
<comment type="subcellular location">
    <subcellularLocation>
        <location evidence="1">Nucleus</location>
    </subcellularLocation>
</comment>
<dbReference type="GO" id="GO:0005634">
    <property type="term" value="C:nucleus"/>
    <property type="evidence" value="ECO:0007669"/>
    <property type="project" value="UniProtKB-SubCell"/>
</dbReference>
<comment type="caution">
    <text evidence="13">The sequence shown here is derived from an EMBL/GenBank/DDBJ whole genome shotgun (WGS) entry which is preliminary data.</text>
</comment>
<evidence type="ECO:0000256" key="9">
    <source>
        <dbReference type="ARBA" id="ARBA00023242"/>
    </source>
</evidence>
<evidence type="ECO:0000313" key="13">
    <source>
        <dbReference type="EMBL" id="RZF35686.1"/>
    </source>
</evidence>
<feature type="region of interest" description="Disordered" evidence="10">
    <location>
        <begin position="82"/>
        <end position="105"/>
    </location>
</feature>
<evidence type="ECO:0000256" key="3">
    <source>
        <dbReference type="ARBA" id="ARBA00022771"/>
    </source>
</evidence>
<proteinExistence type="predicted"/>
<dbReference type="Gene3D" id="3.30.50.10">
    <property type="entry name" value="Erythroid Transcription Factor GATA-1, subunit A"/>
    <property type="match status" value="1"/>
</dbReference>
<dbReference type="GO" id="GO:0003700">
    <property type="term" value="F:DNA-binding transcription factor activity"/>
    <property type="evidence" value="ECO:0007669"/>
    <property type="project" value="InterPro"/>
</dbReference>
<dbReference type="OrthoDB" id="5771769at2759"/>
<dbReference type="Proteomes" id="UP000291343">
    <property type="component" value="Unassembled WGS sequence"/>
</dbReference>
<keyword evidence="14" id="KW-1185">Reference proteome</keyword>
<dbReference type="EMBL" id="QKKF02027694">
    <property type="protein sequence ID" value="RZF35686.1"/>
    <property type="molecule type" value="Genomic_DNA"/>
</dbReference>
<dbReference type="STRING" id="195883.A0A482WQZ3"/>
<dbReference type="GO" id="GO:0043565">
    <property type="term" value="F:sequence-specific DNA binding"/>
    <property type="evidence" value="ECO:0007669"/>
    <property type="project" value="InterPro"/>
</dbReference>
<evidence type="ECO:0000256" key="6">
    <source>
        <dbReference type="ARBA" id="ARBA00023125"/>
    </source>
</evidence>
<dbReference type="PRINTS" id="PR00047">
    <property type="entry name" value="STROIDFINGER"/>
</dbReference>
<dbReference type="InterPro" id="IPR001628">
    <property type="entry name" value="Znf_hrmn_rcpt"/>
</dbReference>
<name>A0A482WQZ3_LAOST</name>
<dbReference type="InParanoid" id="A0A482WQZ3"/>
<keyword evidence="5" id="KW-0805">Transcription regulation</keyword>
<dbReference type="Pfam" id="PF00105">
    <property type="entry name" value="zf-C4"/>
    <property type="match status" value="1"/>
</dbReference>
<dbReference type="GO" id="GO:0008270">
    <property type="term" value="F:zinc ion binding"/>
    <property type="evidence" value="ECO:0007669"/>
    <property type="project" value="UniProtKB-KW"/>
</dbReference>
<dbReference type="SUPFAM" id="SSF48508">
    <property type="entry name" value="Nuclear receptor ligand-binding domain"/>
    <property type="match status" value="1"/>
</dbReference>
<dbReference type="AlphaFoldDB" id="A0A482WQZ3"/>
<keyword evidence="3" id="KW-0863">Zinc-finger</keyword>
<dbReference type="GO" id="GO:0006357">
    <property type="term" value="P:regulation of transcription by RNA polymerase II"/>
    <property type="evidence" value="ECO:0007669"/>
    <property type="project" value="UniProtKB-ARBA"/>
</dbReference>
<keyword evidence="4" id="KW-0862">Zinc</keyword>
<evidence type="ECO:0000256" key="10">
    <source>
        <dbReference type="SAM" id="MobiDB-lite"/>
    </source>
</evidence>
<evidence type="ECO:0008006" key="15">
    <source>
        <dbReference type="Google" id="ProtNLM"/>
    </source>
</evidence>
<dbReference type="PANTHER" id="PTHR24083">
    <property type="entry name" value="NUCLEAR HORMONE RECEPTOR"/>
    <property type="match status" value="1"/>
</dbReference>
<protein>
    <recommendedName>
        <fullName evidence="15">Nuclear receptor domain-containing protein</fullName>
    </recommendedName>
</protein>
<dbReference type="InterPro" id="IPR013088">
    <property type="entry name" value="Znf_NHR/GATA"/>
</dbReference>
<evidence type="ECO:0000259" key="11">
    <source>
        <dbReference type="PROSITE" id="PS51030"/>
    </source>
</evidence>
<evidence type="ECO:0000259" key="12">
    <source>
        <dbReference type="PROSITE" id="PS51843"/>
    </source>
</evidence>
<evidence type="ECO:0000313" key="14">
    <source>
        <dbReference type="Proteomes" id="UP000291343"/>
    </source>
</evidence>
<dbReference type="PROSITE" id="PS51030">
    <property type="entry name" value="NUCLEAR_REC_DBD_2"/>
    <property type="match status" value="1"/>
</dbReference>
<dbReference type="InterPro" id="IPR035500">
    <property type="entry name" value="NHR-like_dom_sf"/>
</dbReference>
<organism evidence="13 14">
    <name type="scientific">Laodelphax striatellus</name>
    <name type="common">Small brown planthopper</name>
    <name type="synonym">Delphax striatella</name>
    <dbReference type="NCBI Taxonomy" id="195883"/>
    <lineage>
        <taxon>Eukaryota</taxon>
        <taxon>Metazoa</taxon>
        <taxon>Ecdysozoa</taxon>
        <taxon>Arthropoda</taxon>
        <taxon>Hexapoda</taxon>
        <taxon>Insecta</taxon>
        <taxon>Pterygota</taxon>
        <taxon>Neoptera</taxon>
        <taxon>Paraneoptera</taxon>
        <taxon>Hemiptera</taxon>
        <taxon>Auchenorrhyncha</taxon>
        <taxon>Fulgoroidea</taxon>
        <taxon>Delphacidae</taxon>
        <taxon>Criomorphinae</taxon>
        <taxon>Laodelphax</taxon>
    </lineage>
</organism>
<dbReference type="PROSITE" id="PS00031">
    <property type="entry name" value="NUCLEAR_REC_DBD_1"/>
    <property type="match status" value="1"/>
</dbReference>
<accession>A0A482WQZ3</accession>
<reference evidence="13 14" key="1">
    <citation type="journal article" date="2017" name="Gigascience">
        <title>Genome sequence of the small brown planthopper, Laodelphax striatellus.</title>
        <authorList>
            <person name="Zhu J."/>
            <person name="Jiang F."/>
            <person name="Wang X."/>
            <person name="Yang P."/>
            <person name="Bao Y."/>
            <person name="Zhao W."/>
            <person name="Wang W."/>
            <person name="Lu H."/>
            <person name="Wang Q."/>
            <person name="Cui N."/>
            <person name="Li J."/>
            <person name="Chen X."/>
            <person name="Luo L."/>
            <person name="Yu J."/>
            <person name="Kang L."/>
            <person name="Cui F."/>
        </authorList>
    </citation>
    <scope>NUCLEOTIDE SEQUENCE [LARGE SCALE GENOMIC DNA]</scope>
    <source>
        <strain evidence="13">Lst14</strain>
    </source>
</reference>
<evidence type="ECO:0000256" key="8">
    <source>
        <dbReference type="ARBA" id="ARBA00023170"/>
    </source>
</evidence>
<dbReference type="SUPFAM" id="SSF57716">
    <property type="entry name" value="Glucocorticoid receptor-like (DNA-binding domain)"/>
    <property type="match status" value="1"/>
</dbReference>
<keyword evidence="2" id="KW-0479">Metal-binding</keyword>
<dbReference type="InterPro" id="IPR000536">
    <property type="entry name" value="Nucl_hrmn_rcpt_lig-bd"/>
</dbReference>
<evidence type="ECO:0000256" key="2">
    <source>
        <dbReference type="ARBA" id="ARBA00022723"/>
    </source>
</evidence>
<keyword evidence="7" id="KW-0804">Transcription</keyword>
<evidence type="ECO:0000256" key="1">
    <source>
        <dbReference type="ARBA" id="ARBA00004123"/>
    </source>
</evidence>
<dbReference type="CDD" id="cd06957">
    <property type="entry name" value="NR_DBD_PNR_like_2"/>
    <property type="match status" value="1"/>
</dbReference>
<dbReference type="FunFam" id="3.30.50.10:FF:000006">
    <property type="entry name" value="Nuclear receptor subfamily 5 group A member"/>
    <property type="match status" value="1"/>
</dbReference>
<sequence length="344" mass="38757">MGRTLPVPVPCKVCGDKSYGKHYGVYCCDGCSCFFKRSIRRSIFYTCIGTGTCIIDKARRNWCPYCRLQKCFHVNMNTSAVQEERGPRKSSRKKNVANKNSATKSSLKSEVIKTYNNVTRNIVRRTNDCEESCCVMVAIQDNDPPQEMHFELAAQILLVIIKRARTCAPLISLPFHCQNKILGQVWPGLFTLHAAYWPHCDLARLLYRYRVTTDVCVVMSHIMSCRLMSLDAVEMTLMEILLLCRPDLVSDPHDMQTILDYQEKAQSALAQHTMSRGDINLLANGNVLHNLNVDCIASDSSQSRFGRLLLALAPLNGPLVTPLERCLFRPVIGDVPIKNIISVI</sequence>
<feature type="domain" description="Nuclear receptor" evidence="11">
    <location>
        <begin position="8"/>
        <end position="83"/>
    </location>
</feature>
<keyword evidence="9" id="KW-0539">Nucleus</keyword>
<dbReference type="SMR" id="A0A482WQZ3"/>
<evidence type="ECO:0000256" key="5">
    <source>
        <dbReference type="ARBA" id="ARBA00023015"/>
    </source>
</evidence>
<dbReference type="InterPro" id="IPR050274">
    <property type="entry name" value="Nuclear_hormone_rcpt_NR2"/>
</dbReference>
<dbReference type="Gene3D" id="1.10.565.10">
    <property type="entry name" value="Retinoid X Receptor"/>
    <property type="match status" value="1"/>
</dbReference>
<feature type="domain" description="NR LBD" evidence="12">
    <location>
        <begin position="114"/>
        <end position="344"/>
    </location>
</feature>
<evidence type="ECO:0000256" key="4">
    <source>
        <dbReference type="ARBA" id="ARBA00022833"/>
    </source>
</evidence>